<reference evidence="1 2" key="1">
    <citation type="submission" date="2014-02" db="EMBL/GenBank/DDBJ databases">
        <title>Comparative genomics and transcriptomics to identify genetic mechanisms underlying the emergence of carbapenem resistant Acinetobacter baumannii (CRAb).</title>
        <authorList>
            <person name="Harris A.D."/>
            <person name="Johnson K.J."/>
            <person name="George J."/>
            <person name="Shefchek K."/>
            <person name="Daugherty S.C."/>
            <person name="Parankush S."/>
            <person name="Sadzewicz L."/>
            <person name="Tallon L."/>
            <person name="Sengamalay N."/>
            <person name="Hazen T.H."/>
            <person name="Rasko D.A."/>
        </authorList>
    </citation>
    <scope>NUCLEOTIDE SEQUENCE [LARGE SCALE GENOMIC DNA]</scope>
    <source>
        <strain evidence="1 2">1295743</strain>
    </source>
</reference>
<dbReference type="EMBL" id="JEWH01000112">
    <property type="protein sequence ID" value="EXB03269.1"/>
    <property type="molecule type" value="Genomic_DNA"/>
</dbReference>
<dbReference type="Proteomes" id="UP000020595">
    <property type="component" value="Unassembled WGS sequence"/>
</dbReference>
<dbReference type="PATRIC" id="fig|1310613.3.peg.4007"/>
<organism evidence="1 2">
    <name type="scientific">Acinetobacter baumannii (strain 1295743)</name>
    <dbReference type="NCBI Taxonomy" id="1310613"/>
    <lineage>
        <taxon>Bacteria</taxon>
        <taxon>Pseudomonadati</taxon>
        <taxon>Pseudomonadota</taxon>
        <taxon>Gammaproteobacteria</taxon>
        <taxon>Moraxellales</taxon>
        <taxon>Moraxellaceae</taxon>
        <taxon>Acinetobacter</taxon>
        <taxon>Acinetobacter calcoaceticus/baumannii complex</taxon>
    </lineage>
</organism>
<dbReference type="RefSeq" id="WP_032051929.1">
    <property type="nucleotide sequence ID" value="NZ_JEWH01000112.1"/>
</dbReference>
<proteinExistence type="predicted"/>
<evidence type="ECO:0000313" key="1">
    <source>
        <dbReference type="EMBL" id="EXB03269.1"/>
    </source>
</evidence>
<protein>
    <submittedName>
        <fullName evidence="1">Uncharacterized protein</fullName>
    </submittedName>
</protein>
<evidence type="ECO:0000313" key="2">
    <source>
        <dbReference type="Proteomes" id="UP000020595"/>
    </source>
</evidence>
<accession>A0A009IF25</accession>
<name>A0A009IF25_ACIB9</name>
<sequence length="106" mass="12124">MSFTKRGKSRRPASVEELFKTRGKSIKMANETISLSKNIKKAANKIIDSSIGLALDKPRKLTQEEQKRRLLGLEPSEDESQMCVLDWAKLQRWKKGTLADYIHHSP</sequence>
<dbReference type="AlphaFoldDB" id="A0A009IF25"/>
<gene>
    <name evidence="1" type="ORF">J512_4205</name>
</gene>
<comment type="caution">
    <text evidence="1">The sequence shown here is derived from an EMBL/GenBank/DDBJ whole genome shotgun (WGS) entry which is preliminary data.</text>
</comment>